<evidence type="ECO:0000256" key="5">
    <source>
        <dbReference type="ARBA" id="ARBA00022989"/>
    </source>
</evidence>
<evidence type="ECO:0000313" key="10">
    <source>
        <dbReference type="Proteomes" id="UP000325902"/>
    </source>
</evidence>
<dbReference type="EMBL" id="VCHE01000070">
    <property type="protein sequence ID" value="KAB2572855.1"/>
    <property type="molecule type" value="Genomic_DNA"/>
</dbReference>
<dbReference type="Gene3D" id="1.20.1540.10">
    <property type="entry name" value="Rhomboid-like"/>
    <property type="match status" value="1"/>
</dbReference>
<keyword evidence="5 7" id="KW-1133">Transmembrane helix</keyword>
<accession>A0A5N5D5P4</accession>
<dbReference type="AlphaFoldDB" id="A0A5N5D5P4"/>
<evidence type="ECO:0000313" key="9">
    <source>
        <dbReference type="EMBL" id="KAB2572855.1"/>
    </source>
</evidence>
<dbReference type="GO" id="GO:0004252">
    <property type="term" value="F:serine-type endopeptidase activity"/>
    <property type="evidence" value="ECO:0007669"/>
    <property type="project" value="InterPro"/>
</dbReference>
<dbReference type="GO" id="GO:0006465">
    <property type="term" value="P:signal peptide processing"/>
    <property type="evidence" value="ECO:0007669"/>
    <property type="project" value="TreeGrafter"/>
</dbReference>
<dbReference type="InterPro" id="IPR022764">
    <property type="entry name" value="Peptidase_S54_rhomboid_dom"/>
</dbReference>
<evidence type="ECO:0000256" key="2">
    <source>
        <dbReference type="ARBA" id="ARBA00009045"/>
    </source>
</evidence>
<feature type="transmembrane region" description="Helical" evidence="7">
    <location>
        <begin position="234"/>
        <end position="254"/>
    </location>
</feature>
<comment type="caution">
    <text evidence="9">The sequence shown here is derived from an EMBL/GenBank/DDBJ whole genome shotgun (WGS) entry which is preliminary data.</text>
</comment>
<evidence type="ECO:0000259" key="8">
    <source>
        <dbReference type="Pfam" id="PF01694"/>
    </source>
</evidence>
<evidence type="ECO:0000256" key="7">
    <source>
        <dbReference type="SAM" id="Phobius"/>
    </source>
</evidence>
<keyword evidence="10" id="KW-1185">Reference proteome</keyword>
<sequence length="263" mass="29323">MFFRPGLLRAANLRTANARLFAASTRRFKSSRFRPPVGPPAGQKASENWLMTILGLNTVVFAAWKYADNTIPIKFTEDQLEKIRVYKGLIDNFVFKRDDPQHGRWWTTITHAFSHMDLPHFIFNMIALKSFGEALIAYLPGIRPLTFPTLYLGASLSGSLGWYLQKRTDTSENRSAGALGASGAVSGLAAACALIAPNAKWGFVFLPIGIPAWAMFSAYIAYDAFYLNDPNSRIGHGSHLSGAAFGAVYYLMVLRRFQFPMRR</sequence>
<dbReference type="InterPro" id="IPR050925">
    <property type="entry name" value="Rhomboid_protease_S54"/>
</dbReference>
<comment type="similarity">
    <text evidence="2">Belongs to the peptidase S54 family.</text>
</comment>
<name>A0A5N5D5P4_9PEZI</name>
<evidence type="ECO:0000256" key="1">
    <source>
        <dbReference type="ARBA" id="ARBA00004141"/>
    </source>
</evidence>
<feature type="transmembrane region" description="Helical" evidence="7">
    <location>
        <begin position="203"/>
        <end position="222"/>
    </location>
</feature>
<dbReference type="Proteomes" id="UP000325902">
    <property type="component" value="Unassembled WGS sequence"/>
</dbReference>
<evidence type="ECO:0000256" key="4">
    <source>
        <dbReference type="ARBA" id="ARBA00022801"/>
    </source>
</evidence>
<gene>
    <name evidence="9" type="primary">RBL12</name>
    <name evidence="9" type="ORF">DBV05_g8521</name>
</gene>
<dbReference type="GO" id="GO:0016020">
    <property type="term" value="C:membrane"/>
    <property type="evidence" value="ECO:0007669"/>
    <property type="project" value="UniProtKB-SubCell"/>
</dbReference>
<dbReference type="InterPro" id="IPR035952">
    <property type="entry name" value="Rhomboid-like_sf"/>
</dbReference>
<keyword evidence="6 7" id="KW-0472">Membrane</keyword>
<proteinExistence type="inferred from homology"/>
<reference evidence="9 10" key="1">
    <citation type="journal article" date="2019" name="Sci. Rep.">
        <title>A multi-omics analysis of the grapevine pathogen Lasiodiplodia theobromae reveals that temperature affects the expression of virulence- and pathogenicity-related genes.</title>
        <authorList>
            <person name="Felix C."/>
            <person name="Meneses R."/>
            <person name="Goncalves M.F.M."/>
            <person name="Tilleman L."/>
            <person name="Duarte A.S."/>
            <person name="Jorrin-Novo J.V."/>
            <person name="Van de Peer Y."/>
            <person name="Deforce D."/>
            <person name="Van Nieuwerburgh F."/>
            <person name="Esteves A.C."/>
            <person name="Alves A."/>
        </authorList>
    </citation>
    <scope>NUCLEOTIDE SEQUENCE [LARGE SCALE GENOMIC DNA]</scope>
    <source>
        <strain evidence="9 10">LA-SOL3</strain>
    </source>
</reference>
<dbReference type="PANTHER" id="PTHR43731">
    <property type="entry name" value="RHOMBOID PROTEASE"/>
    <property type="match status" value="1"/>
</dbReference>
<dbReference type="PANTHER" id="PTHR43731:SF14">
    <property type="entry name" value="PRESENILIN-ASSOCIATED RHOMBOID-LIKE PROTEIN, MITOCHONDRIAL"/>
    <property type="match status" value="1"/>
</dbReference>
<dbReference type="OrthoDB" id="418595at2759"/>
<dbReference type="SUPFAM" id="SSF144091">
    <property type="entry name" value="Rhomboid-like"/>
    <property type="match status" value="1"/>
</dbReference>
<keyword evidence="4" id="KW-0378">Hydrolase</keyword>
<comment type="subcellular location">
    <subcellularLocation>
        <location evidence="1">Membrane</location>
        <topology evidence="1">Multi-pass membrane protein</topology>
    </subcellularLocation>
</comment>
<protein>
    <submittedName>
        <fullName evidence="9">RHOMBOID-like protein 12</fullName>
    </submittedName>
</protein>
<evidence type="ECO:0000256" key="6">
    <source>
        <dbReference type="ARBA" id="ARBA00023136"/>
    </source>
</evidence>
<feature type="domain" description="Peptidase S54 rhomboid" evidence="8">
    <location>
        <begin position="103"/>
        <end position="255"/>
    </location>
</feature>
<dbReference type="Pfam" id="PF01694">
    <property type="entry name" value="Rhomboid"/>
    <property type="match status" value="1"/>
</dbReference>
<feature type="transmembrane region" description="Helical" evidence="7">
    <location>
        <begin position="145"/>
        <end position="164"/>
    </location>
</feature>
<organism evidence="9 10">
    <name type="scientific">Lasiodiplodia theobromae</name>
    <dbReference type="NCBI Taxonomy" id="45133"/>
    <lineage>
        <taxon>Eukaryota</taxon>
        <taxon>Fungi</taxon>
        <taxon>Dikarya</taxon>
        <taxon>Ascomycota</taxon>
        <taxon>Pezizomycotina</taxon>
        <taxon>Dothideomycetes</taxon>
        <taxon>Dothideomycetes incertae sedis</taxon>
        <taxon>Botryosphaeriales</taxon>
        <taxon>Botryosphaeriaceae</taxon>
        <taxon>Lasiodiplodia</taxon>
    </lineage>
</organism>
<evidence type="ECO:0000256" key="3">
    <source>
        <dbReference type="ARBA" id="ARBA00022692"/>
    </source>
</evidence>
<keyword evidence="3 7" id="KW-0812">Transmembrane</keyword>